<dbReference type="Gene3D" id="3.30.1150.10">
    <property type="match status" value="1"/>
</dbReference>
<keyword evidence="8" id="KW-1133">Transmembrane helix</keyword>
<keyword evidence="5" id="KW-0997">Cell inner membrane</keyword>
<evidence type="ECO:0000256" key="3">
    <source>
        <dbReference type="ARBA" id="ARBA00022448"/>
    </source>
</evidence>
<comment type="similarity">
    <text evidence="2">Belongs to the TonB family.</text>
</comment>
<dbReference type="InterPro" id="IPR006260">
    <property type="entry name" value="TonB/TolA_C"/>
</dbReference>
<comment type="subcellular location">
    <subcellularLocation>
        <location evidence="1">Cell inner membrane</location>
        <topology evidence="1">Single-pass membrane protein</topology>
        <orientation evidence="1">Periplasmic side</orientation>
    </subcellularLocation>
</comment>
<organism evidence="12 13">
    <name type="scientific">Cognatiluteimonas sedimenti</name>
    <dbReference type="NCBI Taxonomy" id="2927791"/>
    <lineage>
        <taxon>Bacteria</taxon>
        <taxon>Pseudomonadati</taxon>
        <taxon>Pseudomonadota</taxon>
        <taxon>Gammaproteobacteria</taxon>
        <taxon>Lysobacterales</taxon>
        <taxon>Lysobacteraceae</taxon>
        <taxon>Cognatiluteimonas</taxon>
    </lineage>
</organism>
<feature type="compositionally biased region" description="Basic and acidic residues" evidence="10">
    <location>
        <begin position="12"/>
        <end position="21"/>
    </location>
</feature>
<feature type="compositionally biased region" description="Pro residues" evidence="10">
    <location>
        <begin position="1"/>
        <end position="11"/>
    </location>
</feature>
<proteinExistence type="inferred from homology"/>
<feature type="domain" description="TonB C-terminal" evidence="11">
    <location>
        <begin position="1"/>
        <end position="88"/>
    </location>
</feature>
<accession>A0ABT0A136</accession>
<dbReference type="Pfam" id="PF03544">
    <property type="entry name" value="TonB_C"/>
    <property type="match status" value="1"/>
</dbReference>
<dbReference type="PANTHER" id="PTHR33446:SF2">
    <property type="entry name" value="PROTEIN TONB"/>
    <property type="match status" value="1"/>
</dbReference>
<feature type="region of interest" description="Disordered" evidence="10">
    <location>
        <begin position="1"/>
        <end position="22"/>
    </location>
</feature>
<evidence type="ECO:0000313" key="13">
    <source>
        <dbReference type="Proteomes" id="UP001165423"/>
    </source>
</evidence>
<reference evidence="12 13" key="1">
    <citation type="submission" date="2022-03" db="EMBL/GenBank/DDBJ databases">
        <title>Luteimonas soily sp. nov., a novel bacterium isolated from the soil.</title>
        <authorList>
            <person name="Zhang X."/>
        </authorList>
    </citation>
    <scope>NUCLEOTIDE SEQUENCE [LARGE SCALE GENOMIC DNA]</scope>
    <source>
        <strain evidence="12 13">50</strain>
    </source>
</reference>
<evidence type="ECO:0000259" key="11">
    <source>
        <dbReference type="PROSITE" id="PS52015"/>
    </source>
</evidence>
<keyword evidence="4" id="KW-1003">Cell membrane</keyword>
<keyword evidence="6" id="KW-0812">Transmembrane</keyword>
<protein>
    <submittedName>
        <fullName evidence="12">Energy transducer TonB</fullName>
    </submittedName>
</protein>
<evidence type="ECO:0000256" key="4">
    <source>
        <dbReference type="ARBA" id="ARBA00022475"/>
    </source>
</evidence>
<sequence>MPQPLSSPAPRYPRDAQRRGETGTVLLRVHVGPDGKPYSVDLVQGSGSRALDRAASDAVRRWRFRPAVRNGEAVAGAVQVPITFNLQR</sequence>
<evidence type="ECO:0000313" key="12">
    <source>
        <dbReference type="EMBL" id="MCJ0824680.1"/>
    </source>
</evidence>
<keyword evidence="9" id="KW-0472">Membrane</keyword>
<evidence type="ECO:0000256" key="10">
    <source>
        <dbReference type="SAM" id="MobiDB-lite"/>
    </source>
</evidence>
<dbReference type="InterPro" id="IPR037682">
    <property type="entry name" value="TonB_C"/>
</dbReference>
<dbReference type="NCBIfam" id="TIGR01352">
    <property type="entry name" value="tonB_Cterm"/>
    <property type="match status" value="1"/>
</dbReference>
<dbReference type="Proteomes" id="UP001165423">
    <property type="component" value="Unassembled WGS sequence"/>
</dbReference>
<keyword evidence="3" id="KW-0813">Transport</keyword>
<keyword evidence="13" id="KW-1185">Reference proteome</keyword>
<dbReference type="SUPFAM" id="SSF74653">
    <property type="entry name" value="TolA/TonB C-terminal domain"/>
    <property type="match status" value="1"/>
</dbReference>
<dbReference type="PANTHER" id="PTHR33446">
    <property type="entry name" value="PROTEIN TONB-RELATED"/>
    <property type="match status" value="1"/>
</dbReference>
<gene>
    <name evidence="12" type="ORF">MQC88_01680</name>
</gene>
<dbReference type="EMBL" id="JALGCL010000001">
    <property type="protein sequence ID" value="MCJ0824680.1"/>
    <property type="molecule type" value="Genomic_DNA"/>
</dbReference>
<evidence type="ECO:0000256" key="7">
    <source>
        <dbReference type="ARBA" id="ARBA00022927"/>
    </source>
</evidence>
<evidence type="ECO:0000256" key="6">
    <source>
        <dbReference type="ARBA" id="ARBA00022692"/>
    </source>
</evidence>
<evidence type="ECO:0000256" key="9">
    <source>
        <dbReference type="ARBA" id="ARBA00023136"/>
    </source>
</evidence>
<evidence type="ECO:0000256" key="5">
    <source>
        <dbReference type="ARBA" id="ARBA00022519"/>
    </source>
</evidence>
<evidence type="ECO:0000256" key="8">
    <source>
        <dbReference type="ARBA" id="ARBA00022989"/>
    </source>
</evidence>
<dbReference type="InterPro" id="IPR051045">
    <property type="entry name" value="TonB-dependent_transducer"/>
</dbReference>
<evidence type="ECO:0000256" key="2">
    <source>
        <dbReference type="ARBA" id="ARBA00006555"/>
    </source>
</evidence>
<comment type="caution">
    <text evidence="12">The sequence shown here is derived from an EMBL/GenBank/DDBJ whole genome shotgun (WGS) entry which is preliminary data.</text>
</comment>
<dbReference type="PROSITE" id="PS52015">
    <property type="entry name" value="TONB_CTD"/>
    <property type="match status" value="1"/>
</dbReference>
<keyword evidence="7" id="KW-0653">Protein transport</keyword>
<evidence type="ECO:0000256" key="1">
    <source>
        <dbReference type="ARBA" id="ARBA00004383"/>
    </source>
</evidence>
<name>A0ABT0A136_9GAMM</name>